<reference evidence="2 3" key="1">
    <citation type="submission" date="2018-09" db="EMBL/GenBank/DDBJ databases">
        <authorList>
            <person name="Zhu H."/>
        </authorList>
    </citation>
    <scope>NUCLEOTIDE SEQUENCE [LARGE SCALE GENOMIC DNA]</scope>
    <source>
        <strain evidence="2 3">K1S02-6</strain>
    </source>
</reference>
<protein>
    <submittedName>
        <fullName evidence="2">Uncharacterized protein</fullName>
    </submittedName>
</protein>
<name>A0A418XMH0_9PSED</name>
<dbReference type="EMBL" id="QYUR01000002">
    <property type="protein sequence ID" value="RJG13645.1"/>
    <property type="molecule type" value="Genomic_DNA"/>
</dbReference>
<proteinExistence type="predicted"/>
<comment type="caution">
    <text evidence="2">The sequence shown here is derived from an EMBL/GenBank/DDBJ whole genome shotgun (WGS) entry which is preliminary data.</text>
</comment>
<dbReference type="AlphaFoldDB" id="A0A418XMH0"/>
<keyword evidence="3" id="KW-1185">Reference proteome</keyword>
<feature type="region of interest" description="Disordered" evidence="1">
    <location>
        <begin position="1"/>
        <end position="21"/>
    </location>
</feature>
<organism evidence="2 3">
    <name type="scientific">Pseudomonas cavernicola</name>
    <dbReference type="NCBI Taxonomy" id="2320866"/>
    <lineage>
        <taxon>Bacteria</taxon>
        <taxon>Pseudomonadati</taxon>
        <taxon>Pseudomonadota</taxon>
        <taxon>Gammaproteobacteria</taxon>
        <taxon>Pseudomonadales</taxon>
        <taxon>Pseudomonadaceae</taxon>
        <taxon>Pseudomonas</taxon>
    </lineage>
</organism>
<evidence type="ECO:0000313" key="2">
    <source>
        <dbReference type="EMBL" id="RJG13645.1"/>
    </source>
</evidence>
<accession>A0A418XMH0</accession>
<gene>
    <name evidence="2" type="ORF">D3879_10560</name>
</gene>
<evidence type="ECO:0000256" key="1">
    <source>
        <dbReference type="SAM" id="MobiDB-lite"/>
    </source>
</evidence>
<sequence>MVIGLEHRDKSGFGRHYQSGRKQSVLQFSIRQRRRQQPSETASAAFVSLLTGAHEEAAKVSATYNDFDGNGASAD</sequence>
<evidence type="ECO:0000313" key="3">
    <source>
        <dbReference type="Proteomes" id="UP000284021"/>
    </source>
</evidence>
<dbReference type="Proteomes" id="UP000284021">
    <property type="component" value="Unassembled WGS sequence"/>
</dbReference>
<feature type="compositionally biased region" description="Basic and acidic residues" evidence="1">
    <location>
        <begin position="1"/>
        <end position="12"/>
    </location>
</feature>